<dbReference type="Proteomes" id="UP000278222">
    <property type="component" value="Unassembled WGS sequence"/>
</dbReference>
<feature type="transmembrane region" description="Helical" evidence="2">
    <location>
        <begin position="118"/>
        <end position="138"/>
    </location>
</feature>
<evidence type="ECO:0000313" key="4">
    <source>
        <dbReference type="Proteomes" id="UP000278222"/>
    </source>
</evidence>
<evidence type="ECO:0000256" key="1">
    <source>
        <dbReference type="SAM" id="MobiDB-lite"/>
    </source>
</evidence>
<keyword evidence="2" id="KW-1133">Transmembrane helix</keyword>
<feature type="transmembrane region" description="Helical" evidence="2">
    <location>
        <begin position="48"/>
        <end position="70"/>
    </location>
</feature>
<comment type="caution">
    <text evidence="3">The sequence shown here is derived from an EMBL/GenBank/DDBJ whole genome shotgun (WGS) entry which is preliminary data.</text>
</comment>
<dbReference type="RefSeq" id="WP_197735686.1">
    <property type="nucleotide sequence ID" value="NZ_AP019700.1"/>
</dbReference>
<feature type="region of interest" description="Disordered" evidence="1">
    <location>
        <begin position="238"/>
        <end position="266"/>
    </location>
</feature>
<feature type="transmembrane region" description="Helical" evidence="2">
    <location>
        <begin position="144"/>
        <end position="164"/>
    </location>
</feature>
<sequence length="266" mass="30762">MMSQRQAAFRADFRNRVSPWYSGLAHVVMIYAIGLAGIWYFVQQIGSPAWYEWLIVPAAFMIANTFEWWLHRYVMHRPIKGFMGIYKRHTLAHHQFFTETEPTIDSTRDFRITFFPPYALITFMAMSALPAWILNMAGLPDAGWLLLVTNTALYLNYELFHWCCHVKDDRIVRHIPIVNSLRRHHIAHHNPAIMMERNFNLTYPIADALFRTSDLKRSVLGHIFNGYDRTHVRQDLKKVRASARDRGAAKPTGPAPQAGNPAVARG</sequence>
<name>A0A3N1KYQ4_9PROT</name>
<organism evidence="3 4">
    <name type="scientific">Stella humosa</name>
    <dbReference type="NCBI Taxonomy" id="94"/>
    <lineage>
        <taxon>Bacteria</taxon>
        <taxon>Pseudomonadati</taxon>
        <taxon>Pseudomonadota</taxon>
        <taxon>Alphaproteobacteria</taxon>
        <taxon>Rhodospirillales</taxon>
        <taxon>Stellaceae</taxon>
        <taxon>Stella</taxon>
    </lineage>
</organism>
<feature type="transmembrane region" description="Helical" evidence="2">
    <location>
        <begin position="20"/>
        <end position="42"/>
    </location>
</feature>
<dbReference type="EMBL" id="RJKX01000016">
    <property type="protein sequence ID" value="ROP83458.1"/>
    <property type="molecule type" value="Genomic_DNA"/>
</dbReference>
<keyword evidence="4" id="KW-1185">Reference proteome</keyword>
<protein>
    <recommendedName>
        <fullName evidence="5">Fatty acid hydroxylase family protein</fullName>
    </recommendedName>
</protein>
<gene>
    <name evidence="3" type="ORF">EDC65_4105</name>
</gene>
<accession>A0A3N1KYQ4</accession>
<proteinExistence type="predicted"/>
<evidence type="ECO:0008006" key="5">
    <source>
        <dbReference type="Google" id="ProtNLM"/>
    </source>
</evidence>
<evidence type="ECO:0000313" key="3">
    <source>
        <dbReference type="EMBL" id="ROP83458.1"/>
    </source>
</evidence>
<feature type="compositionally biased region" description="Basic and acidic residues" evidence="1">
    <location>
        <begin position="238"/>
        <end position="248"/>
    </location>
</feature>
<evidence type="ECO:0000256" key="2">
    <source>
        <dbReference type="SAM" id="Phobius"/>
    </source>
</evidence>
<reference evidence="3 4" key="1">
    <citation type="submission" date="2018-11" db="EMBL/GenBank/DDBJ databases">
        <title>Genomic Encyclopedia of Type Strains, Phase IV (KMG-IV): sequencing the most valuable type-strain genomes for metagenomic binning, comparative biology and taxonomic classification.</title>
        <authorList>
            <person name="Goeker M."/>
        </authorList>
    </citation>
    <scope>NUCLEOTIDE SEQUENCE [LARGE SCALE GENOMIC DNA]</scope>
    <source>
        <strain evidence="3 4">DSM 5900</strain>
    </source>
</reference>
<keyword evidence="2" id="KW-0472">Membrane</keyword>
<dbReference type="AlphaFoldDB" id="A0A3N1KYQ4"/>
<keyword evidence="2" id="KW-0812">Transmembrane</keyword>